<name>A0A1Y2MAZ1_EPING</name>
<reference evidence="2 3" key="1">
    <citation type="journal article" date="2017" name="Genome Announc.">
        <title>Genome sequence of the saprophytic ascomycete Epicoccum nigrum ICMP 19927 strain isolated from New Zealand.</title>
        <authorList>
            <person name="Fokin M."/>
            <person name="Fleetwood D."/>
            <person name="Weir B.S."/>
            <person name="Villas-Boas S.G."/>
        </authorList>
    </citation>
    <scope>NUCLEOTIDE SEQUENCE [LARGE SCALE GENOMIC DNA]</scope>
    <source>
        <strain evidence="2 3">ICMP 19927</strain>
    </source>
</reference>
<organism evidence="2 3">
    <name type="scientific">Epicoccum nigrum</name>
    <name type="common">Soil fungus</name>
    <name type="synonym">Epicoccum purpurascens</name>
    <dbReference type="NCBI Taxonomy" id="105696"/>
    <lineage>
        <taxon>Eukaryota</taxon>
        <taxon>Fungi</taxon>
        <taxon>Dikarya</taxon>
        <taxon>Ascomycota</taxon>
        <taxon>Pezizomycotina</taxon>
        <taxon>Dothideomycetes</taxon>
        <taxon>Pleosporomycetidae</taxon>
        <taxon>Pleosporales</taxon>
        <taxon>Pleosporineae</taxon>
        <taxon>Didymellaceae</taxon>
        <taxon>Epicoccum</taxon>
    </lineage>
</organism>
<accession>A0A1Y2MAZ1</accession>
<evidence type="ECO:0000313" key="2">
    <source>
        <dbReference type="EMBL" id="OSS52969.1"/>
    </source>
</evidence>
<sequence length="218" mass="23961">MLFQSLSIAALIAALPTSFALPEVTIEALPADCSSYPQYNKQSAIAGPWIVQLRDSDNAALEGYGDSVVESYTTDPATGRAVMSSGRVTIVSNNMFAKQPLQCSEGRLRIRTATALDSTGKPTNIDWTPLSVGPYNFDAGLRYLAEEDDAPTLYQHYINGTKQDGYYLGGFNTSTWGVRWQKSEGPVSYNQPYYSLRLLPEGQALKFNETKSFLKIFA</sequence>
<dbReference type="Proteomes" id="UP000193240">
    <property type="component" value="Unassembled WGS sequence"/>
</dbReference>
<gene>
    <name evidence="2" type="ORF">B5807_02597</name>
</gene>
<proteinExistence type="predicted"/>
<dbReference type="OMA" id="PNTIEHG"/>
<feature type="chain" id="PRO_5012824696" evidence="1">
    <location>
        <begin position="21"/>
        <end position="218"/>
    </location>
</feature>
<keyword evidence="3" id="KW-1185">Reference proteome</keyword>
<evidence type="ECO:0000256" key="1">
    <source>
        <dbReference type="SAM" id="SignalP"/>
    </source>
</evidence>
<keyword evidence="1" id="KW-0732">Signal</keyword>
<dbReference type="InParanoid" id="A0A1Y2MAZ1"/>
<feature type="signal peptide" evidence="1">
    <location>
        <begin position="1"/>
        <end position="20"/>
    </location>
</feature>
<dbReference type="OrthoDB" id="3545468at2759"/>
<dbReference type="EMBL" id="KZ107839">
    <property type="protein sequence ID" value="OSS52969.1"/>
    <property type="molecule type" value="Genomic_DNA"/>
</dbReference>
<evidence type="ECO:0000313" key="3">
    <source>
        <dbReference type="Proteomes" id="UP000193240"/>
    </source>
</evidence>
<protein>
    <submittedName>
        <fullName evidence="2">Uncharacterized protein</fullName>
    </submittedName>
</protein>
<dbReference type="AlphaFoldDB" id="A0A1Y2MAZ1"/>